<keyword evidence="2" id="KW-0255">Endonuclease</keyword>
<evidence type="ECO:0000313" key="3">
    <source>
        <dbReference type="Proteomes" id="UP000183315"/>
    </source>
</evidence>
<keyword evidence="3" id="KW-1185">Reference proteome</keyword>
<proteinExistence type="predicted"/>
<protein>
    <submittedName>
        <fullName evidence="2">Very-short-patch-repair endonuclease</fullName>
    </submittedName>
</protein>
<dbReference type="RefSeq" id="WP_042213947.1">
    <property type="nucleotide sequence ID" value="NZ_BBLU01000005.1"/>
</dbReference>
<dbReference type="InterPro" id="IPR049468">
    <property type="entry name" value="Restrct_endonuc-II-like_dom"/>
</dbReference>
<dbReference type="eggNOG" id="COG2852">
    <property type="taxonomic scope" value="Bacteria"/>
</dbReference>
<keyword evidence="2" id="KW-0378">Hydrolase</keyword>
<keyword evidence="2" id="KW-0540">Nuclease</keyword>
<sequence>MRLLAGITDLDRPLTSFLGANAHAFTRAELLGPWTRHALDAAVRAGTVARVLPGVYCGAAHRDSPSTRGEALNLWAPRTLVTGALALHLCTPALAAPRVADLAARNGDRLHPPAWVRVHQAGVPLVSSCLGGVNCVTPERALLDAWRYAPEHERRNLLWEALWARACTWRQVERELERAPRVAGRRDLERVLGWFAEGATTPLEVLAKHEVFTGARFDAFERQVDLVLPSRRATVDMLHRRARVVVELDGDAYHSTRKARDEDRNRQTDLVAAGYAVVRFGWRDVVDRPEWCRERLLTVVAGRLTRPGSR</sequence>
<organism evidence="2 3">
    <name type="scientific">Demequina mangrovi</name>
    <dbReference type="NCBI Taxonomy" id="1043493"/>
    <lineage>
        <taxon>Bacteria</taxon>
        <taxon>Bacillati</taxon>
        <taxon>Actinomycetota</taxon>
        <taxon>Actinomycetes</taxon>
        <taxon>Micrococcales</taxon>
        <taxon>Demequinaceae</taxon>
        <taxon>Demequina</taxon>
    </lineage>
</organism>
<evidence type="ECO:0000259" key="1">
    <source>
        <dbReference type="Pfam" id="PF18741"/>
    </source>
</evidence>
<gene>
    <name evidence="2" type="ORF">SAMN05421637_1212</name>
</gene>
<dbReference type="EMBL" id="FNZI01000002">
    <property type="protein sequence ID" value="SEJ22237.1"/>
    <property type="molecule type" value="Genomic_DNA"/>
</dbReference>
<reference evidence="3" key="1">
    <citation type="submission" date="2016-10" db="EMBL/GenBank/DDBJ databases">
        <authorList>
            <person name="Varghese N."/>
        </authorList>
    </citation>
    <scope>NUCLEOTIDE SEQUENCE [LARGE SCALE GENOMIC DNA]</scope>
    <source>
        <strain evidence="3">DSM 24868</strain>
    </source>
</reference>
<feature type="domain" description="Restriction endonuclease type II-like" evidence="1">
    <location>
        <begin position="231"/>
        <end position="297"/>
    </location>
</feature>
<evidence type="ECO:0000313" key="2">
    <source>
        <dbReference type="EMBL" id="SEJ22237.1"/>
    </source>
</evidence>
<accession>A0A1H6X6L4</accession>
<dbReference type="SUPFAM" id="SSF52980">
    <property type="entry name" value="Restriction endonuclease-like"/>
    <property type="match status" value="1"/>
</dbReference>
<dbReference type="GO" id="GO:0004519">
    <property type="term" value="F:endonuclease activity"/>
    <property type="evidence" value="ECO:0007669"/>
    <property type="project" value="UniProtKB-KW"/>
</dbReference>
<dbReference type="OrthoDB" id="5243722at2"/>
<dbReference type="Gene3D" id="3.40.960.10">
    <property type="entry name" value="VSR Endonuclease"/>
    <property type="match status" value="1"/>
</dbReference>
<dbReference type="AlphaFoldDB" id="A0A1H6X6L4"/>
<dbReference type="Proteomes" id="UP000183315">
    <property type="component" value="Unassembled WGS sequence"/>
</dbReference>
<dbReference type="InterPro" id="IPR011335">
    <property type="entry name" value="Restrct_endonuc-II-like"/>
</dbReference>
<name>A0A1H6X6L4_9MICO</name>
<dbReference type="STRING" id="1043493.SAMN05421637_1212"/>
<dbReference type="Pfam" id="PF18741">
    <property type="entry name" value="MTES_1575"/>
    <property type="match status" value="1"/>
</dbReference>